<dbReference type="Proteomes" id="UP000242180">
    <property type="component" value="Unassembled WGS sequence"/>
</dbReference>
<accession>A0A1X2HBS3</accession>
<organism evidence="2 3">
    <name type="scientific">Syncephalastrum racemosum</name>
    <name type="common">Filamentous fungus</name>
    <dbReference type="NCBI Taxonomy" id="13706"/>
    <lineage>
        <taxon>Eukaryota</taxon>
        <taxon>Fungi</taxon>
        <taxon>Fungi incertae sedis</taxon>
        <taxon>Mucoromycota</taxon>
        <taxon>Mucoromycotina</taxon>
        <taxon>Mucoromycetes</taxon>
        <taxon>Mucorales</taxon>
        <taxon>Syncephalastraceae</taxon>
        <taxon>Syncephalastrum</taxon>
    </lineage>
</organism>
<dbReference type="OMA" id="MMDIFMT"/>
<evidence type="ECO:0000256" key="1">
    <source>
        <dbReference type="SAM" id="MobiDB-lite"/>
    </source>
</evidence>
<name>A0A1X2HBS3_SYNRA</name>
<evidence type="ECO:0000313" key="2">
    <source>
        <dbReference type="EMBL" id="ORY96243.1"/>
    </source>
</evidence>
<feature type="region of interest" description="Disordered" evidence="1">
    <location>
        <begin position="612"/>
        <end position="633"/>
    </location>
</feature>
<gene>
    <name evidence="2" type="ORF">BCR43DRAFT_491331</name>
</gene>
<dbReference type="EMBL" id="MCGN01000005">
    <property type="protein sequence ID" value="ORY96243.1"/>
    <property type="molecule type" value="Genomic_DNA"/>
</dbReference>
<dbReference type="STRING" id="13706.A0A1X2HBS3"/>
<evidence type="ECO:0000313" key="3">
    <source>
        <dbReference type="Proteomes" id="UP000242180"/>
    </source>
</evidence>
<keyword evidence="3" id="KW-1185">Reference proteome</keyword>
<dbReference type="InParanoid" id="A0A1X2HBS3"/>
<proteinExistence type="predicted"/>
<comment type="caution">
    <text evidence="2">The sequence shown here is derived from an EMBL/GenBank/DDBJ whole genome shotgun (WGS) entry which is preliminary data.</text>
</comment>
<dbReference type="OrthoDB" id="1923159at2759"/>
<sequence length="645" mass="73332">MWLDNNDVQENLVISPDSCSSFDNDPSSPWETADRAIQQAKDASSGSLNPPPDYKATSTLLLRKLLELPNPRMDTKIVNVLLLDGVMDIFMSHMTCFDEKETDVKPTPDELGRLSLVEKLQLASRSRKWDDAKAIERSYHAMELLCGTSSNHYRVQDTCLDTIVDHLFSILLPNSNGNFNHFGKVFQHFVRRHPVEMLERVIMRNNATYLFDYLLPNANEGAITESILVLLTAPSTKDVVALAKRRAAFERLDELDFIKILLEAFHLRGFSAYVSRIKEMTLRLIEEMSQMEHSEFLFKVFYDETKGPATIRSLLELIAREDRGHTRHATILVLKALVNCGTPPSRSSTIAQPIHGPLYNISLHIRNLISHHISDICILFIKDRPCISTKIRPLTLADMDLLDIFYQSLSDASDQIQALDAVPVAFWKMFVNSFFEKNTCNMYHTLFYRIFRLVLRINHERPLIILIRKQKLLTRLIETYQDKSRHTDNRGFILLILNHLRLSADADDTTLVHRMVTLHPRFQEFLPELRDETFAQVEERYSWRLVGGSRPAPHLGPSPPIRPSQLFSSSYNGTTLPLMGGPGDHPEEHLGIDLGSDYAYCLGFDELAPVGGSRAPSRSVSRGPSRPVSPLDPSAFVFESLTAEH</sequence>
<feature type="compositionally biased region" description="Low complexity" evidence="1">
    <location>
        <begin position="612"/>
        <end position="629"/>
    </location>
</feature>
<protein>
    <submittedName>
        <fullName evidence="2">Uncharacterized protein</fullName>
    </submittedName>
</protein>
<reference evidence="2 3" key="1">
    <citation type="submission" date="2016-07" db="EMBL/GenBank/DDBJ databases">
        <title>Pervasive Adenine N6-methylation of Active Genes in Fungi.</title>
        <authorList>
            <consortium name="DOE Joint Genome Institute"/>
            <person name="Mondo S.J."/>
            <person name="Dannebaum R.O."/>
            <person name="Kuo R.C."/>
            <person name="Labutti K."/>
            <person name="Haridas S."/>
            <person name="Kuo A."/>
            <person name="Salamov A."/>
            <person name="Ahrendt S.R."/>
            <person name="Lipzen A."/>
            <person name="Sullivan W."/>
            <person name="Andreopoulos W.B."/>
            <person name="Clum A."/>
            <person name="Lindquist E."/>
            <person name="Daum C."/>
            <person name="Ramamoorthy G.K."/>
            <person name="Gryganskyi A."/>
            <person name="Culley D."/>
            <person name="Magnuson J.K."/>
            <person name="James T.Y."/>
            <person name="O'Malley M.A."/>
            <person name="Stajich J.E."/>
            <person name="Spatafora J.W."/>
            <person name="Visel A."/>
            <person name="Grigoriev I.V."/>
        </authorList>
    </citation>
    <scope>NUCLEOTIDE SEQUENCE [LARGE SCALE GENOMIC DNA]</scope>
    <source>
        <strain evidence="2 3">NRRL 2496</strain>
    </source>
</reference>
<dbReference type="AlphaFoldDB" id="A0A1X2HBS3"/>